<dbReference type="InterPro" id="IPR001789">
    <property type="entry name" value="Sig_transdc_resp-reg_receiver"/>
</dbReference>
<name>A0A413VIN6_9BACE</name>
<dbReference type="GeneID" id="69503708"/>
<sequence>MVEKAEILLVDDHALILEGICHILKRLPEVVVANAVTTGEEAVGLIAERDYDIYILDVGLPDVSGFELIDMIRELNEDARIIVNTMHEEIWYINRLVRQGVNSVILKASDSIEVENAVKSVLRGEAYTCPRFERIRKKLGHTSSQIHPKDVPTKREIEVLQAVAEGLCTHEIAGRLKITENTVETFRRRLIQKFNAKNAIDMVVKAMAQGWIHIV</sequence>
<evidence type="ECO:0000256" key="3">
    <source>
        <dbReference type="ARBA" id="ARBA00023125"/>
    </source>
</evidence>
<evidence type="ECO:0000313" key="8">
    <source>
        <dbReference type="EMBL" id="RHB33424.1"/>
    </source>
</evidence>
<dbReference type="PROSITE" id="PS50043">
    <property type="entry name" value="HTH_LUXR_2"/>
    <property type="match status" value="1"/>
</dbReference>
<dbReference type="InterPro" id="IPR058245">
    <property type="entry name" value="NreC/VraR/RcsB-like_REC"/>
</dbReference>
<dbReference type="PRINTS" id="PR00038">
    <property type="entry name" value="HTHLUXR"/>
</dbReference>
<evidence type="ECO:0000256" key="2">
    <source>
        <dbReference type="ARBA" id="ARBA00023015"/>
    </source>
</evidence>
<gene>
    <name evidence="8" type="ORF">DW888_15690</name>
</gene>
<dbReference type="GO" id="GO:0003677">
    <property type="term" value="F:DNA binding"/>
    <property type="evidence" value="ECO:0007669"/>
    <property type="project" value="UniProtKB-KW"/>
</dbReference>
<dbReference type="Pfam" id="PF00196">
    <property type="entry name" value="GerE"/>
    <property type="match status" value="1"/>
</dbReference>
<dbReference type="SMART" id="SM00421">
    <property type="entry name" value="HTH_LUXR"/>
    <property type="match status" value="1"/>
</dbReference>
<dbReference type="PROSITE" id="PS50110">
    <property type="entry name" value="RESPONSE_REGULATORY"/>
    <property type="match status" value="1"/>
</dbReference>
<evidence type="ECO:0000256" key="4">
    <source>
        <dbReference type="ARBA" id="ARBA00023163"/>
    </source>
</evidence>
<dbReference type="Pfam" id="PF00072">
    <property type="entry name" value="Response_reg"/>
    <property type="match status" value="1"/>
</dbReference>
<dbReference type="SMART" id="SM00448">
    <property type="entry name" value="REC"/>
    <property type="match status" value="1"/>
</dbReference>
<evidence type="ECO:0000313" key="9">
    <source>
        <dbReference type="Proteomes" id="UP000284379"/>
    </source>
</evidence>
<protein>
    <submittedName>
        <fullName evidence="8">DNA-binding response regulator</fullName>
    </submittedName>
</protein>
<dbReference type="SUPFAM" id="SSF46894">
    <property type="entry name" value="C-terminal effector domain of the bipartite response regulators"/>
    <property type="match status" value="1"/>
</dbReference>
<keyword evidence="3 8" id="KW-0238">DNA-binding</keyword>
<reference evidence="8 9" key="1">
    <citation type="submission" date="2018-08" db="EMBL/GenBank/DDBJ databases">
        <title>A genome reference for cultivated species of the human gut microbiota.</title>
        <authorList>
            <person name="Zou Y."/>
            <person name="Xue W."/>
            <person name="Luo G."/>
        </authorList>
    </citation>
    <scope>NUCLEOTIDE SEQUENCE [LARGE SCALE GENOMIC DNA]</scope>
    <source>
        <strain evidence="8 9">AM40-30BH</strain>
    </source>
</reference>
<feature type="domain" description="HTH luxR-type" evidence="6">
    <location>
        <begin position="145"/>
        <end position="210"/>
    </location>
</feature>
<feature type="modified residue" description="4-aspartylphosphate" evidence="5">
    <location>
        <position position="57"/>
    </location>
</feature>
<dbReference type="InterPro" id="IPR036388">
    <property type="entry name" value="WH-like_DNA-bd_sf"/>
</dbReference>
<dbReference type="InterPro" id="IPR039420">
    <property type="entry name" value="WalR-like"/>
</dbReference>
<dbReference type="Proteomes" id="UP000284379">
    <property type="component" value="Unassembled WGS sequence"/>
</dbReference>
<dbReference type="AlphaFoldDB" id="A0A413VIN6"/>
<dbReference type="GO" id="GO:0006355">
    <property type="term" value="P:regulation of DNA-templated transcription"/>
    <property type="evidence" value="ECO:0007669"/>
    <property type="project" value="InterPro"/>
</dbReference>
<dbReference type="CDD" id="cd17535">
    <property type="entry name" value="REC_NarL-like"/>
    <property type="match status" value="1"/>
</dbReference>
<dbReference type="Gene3D" id="1.10.10.10">
    <property type="entry name" value="Winged helix-like DNA-binding domain superfamily/Winged helix DNA-binding domain"/>
    <property type="match status" value="1"/>
</dbReference>
<organism evidence="8 9">
    <name type="scientific">Bacteroides nordii</name>
    <dbReference type="NCBI Taxonomy" id="291645"/>
    <lineage>
        <taxon>Bacteria</taxon>
        <taxon>Pseudomonadati</taxon>
        <taxon>Bacteroidota</taxon>
        <taxon>Bacteroidia</taxon>
        <taxon>Bacteroidales</taxon>
        <taxon>Bacteroidaceae</taxon>
        <taxon>Bacteroides</taxon>
    </lineage>
</organism>
<dbReference type="PANTHER" id="PTHR43214:SF41">
    <property type="entry name" value="NITRATE_NITRITE RESPONSE REGULATOR PROTEIN NARP"/>
    <property type="match status" value="1"/>
</dbReference>
<dbReference type="GO" id="GO:0000160">
    <property type="term" value="P:phosphorelay signal transduction system"/>
    <property type="evidence" value="ECO:0007669"/>
    <property type="project" value="InterPro"/>
</dbReference>
<keyword evidence="2" id="KW-0805">Transcription regulation</keyword>
<dbReference type="Gene3D" id="3.40.50.2300">
    <property type="match status" value="1"/>
</dbReference>
<accession>A0A413VIN6</accession>
<evidence type="ECO:0000256" key="5">
    <source>
        <dbReference type="PROSITE-ProRule" id="PRU00169"/>
    </source>
</evidence>
<dbReference type="InterPro" id="IPR011006">
    <property type="entry name" value="CheY-like_superfamily"/>
</dbReference>
<proteinExistence type="predicted"/>
<evidence type="ECO:0000259" key="6">
    <source>
        <dbReference type="PROSITE" id="PS50043"/>
    </source>
</evidence>
<keyword evidence="1 5" id="KW-0597">Phosphoprotein</keyword>
<evidence type="ECO:0000256" key="1">
    <source>
        <dbReference type="ARBA" id="ARBA00022553"/>
    </source>
</evidence>
<dbReference type="InterPro" id="IPR000792">
    <property type="entry name" value="Tscrpt_reg_LuxR_C"/>
</dbReference>
<comment type="caution">
    <text evidence="8">The sequence shown here is derived from an EMBL/GenBank/DDBJ whole genome shotgun (WGS) entry which is preliminary data.</text>
</comment>
<dbReference type="InterPro" id="IPR016032">
    <property type="entry name" value="Sig_transdc_resp-reg_C-effctor"/>
</dbReference>
<dbReference type="EMBL" id="QSGO01000015">
    <property type="protein sequence ID" value="RHB33424.1"/>
    <property type="molecule type" value="Genomic_DNA"/>
</dbReference>
<evidence type="ECO:0000259" key="7">
    <source>
        <dbReference type="PROSITE" id="PS50110"/>
    </source>
</evidence>
<dbReference type="PANTHER" id="PTHR43214">
    <property type="entry name" value="TWO-COMPONENT RESPONSE REGULATOR"/>
    <property type="match status" value="1"/>
</dbReference>
<feature type="domain" description="Response regulatory" evidence="7">
    <location>
        <begin position="6"/>
        <end position="122"/>
    </location>
</feature>
<dbReference type="CDD" id="cd06170">
    <property type="entry name" value="LuxR_C_like"/>
    <property type="match status" value="1"/>
</dbReference>
<keyword evidence="4" id="KW-0804">Transcription</keyword>
<dbReference type="SUPFAM" id="SSF52172">
    <property type="entry name" value="CheY-like"/>
    <property type="match status" value="1"/>
</dbReference>
<dbReference type="RefSeq" id="WP_002562383.1">
    <property type="nucleotide sequence ID" value="NZ_CABJFV010000015.1"/>
</dbReference>
<dbReference type="PROSITE" id="PS00622">
    <property type="entry name" value="HTH_LUXR_1"/>
    <property type="match status" value="1"/>
</dbReference>